<dbReference type="EC" id="2.4.1.-" evidence="6"/>
<evidence type="ECO:0000256" key="3">
    <source>
        <dbReference type="ARBA" id="ARBA00022676"/>
    </source>
</evidence>
<dbReference type="Pfam" id="PF01697">
    <property type="entry name" value="Glyco_transf_92"/>
    <property type="match status" value="1"/>
</dbReference>
<evidence type="ECO:0000313" key="8">
    <source>
        <dbReference type="Proteomes" id="UP000784294"/>
    </source>
</evidence>
<dbReference type="GO" id="GO:0016020">
    <property type="term" value="C:membrane"/>
    <property type="evidence" value="ECO:0007669"/>
    <property type="project" value="UniProtKB-SubCell"/>
</dbReference>
<gene>
    <name evidence="7" type="ORF">PXEA_LOCUS34799</name>
</gene>
<protein>
    <recommendedName>
        <fullName evidence="6">Glycosyltransferase family 92 protein</fullName>
        <ecNumber evidence="6">2.4.1.-</ecNumber>
    </recommendedName>
</protein>
<organism evidence="7 8">
    <name type="scientific">Protopolystoma xenopodis</name>
    <dbReference type="NCBI Taxonomy" id="117903"/>
    <lineage>
        <taxon>Eukaryota</taxon>
        <taxon>Metazoa</taxon>
        <taxon>Spiralia</taxon>
        <taxon>Lophotrochozoa</taxon>
        <taxon>Platyhelminthes</taxon>
        <taxon>Monogenea</taxon>
        <taxon>Polyopisthocotylea</taxon>
        <taxon>Polystomatidea</taxon>
        <taxon>Polystomatidae</taxon>
        <taxon>Protopolystoma</taxon>
    </lineage>
</organism>
<dbReference type="OrthoDB" id="2526284at2759"/>
<name>A0A448XP06_9PLAT</name>
<comment type="subcellular location">
    <subcellularLocation>
        <location evidence="1">Membrane</location>
    </subcellularLocation>
</comment>
<keyword evidence="3 6" id="KW-0328">Glycosyltransferase</keyword>
<dbReference type="AlphaFoldDB" id="A0A448XP06"/>
<keyword evidence="5" id="KW-0472">Membrane</keyword>
<evidence type="ECO:0000256" key="5">
    <source>
        <dbReference type="ARBA" id="ARBA00023136"/>
    </source>
</evidence>
<evidence type="ECO:0000256" key="4">
    <source>
        <dbReference type="ARBA" id="ARBA00022679"/>
    </source>
</evidence>
<dbReference type="InterPro" id="IPR008166">
    <property type="entry name" value="Glyco_transf_92"/>
</dbReference>
<comment type="caution">
    <text evidence="7">The sequence shown here is derived from an EMBL/GenBank/DDBJ whole genome shotgun (WGS) entry which is preliminary data.</text>
</comment>
<keyword evidence="8" id="KW-1185">Reference proteome</keyword>
<keyword evidence="4 6" id="KW-0808">Transferase</keyword>
<evidence type="ECO:0000256" key="1">
    <source>
        <dbReference type="ARBA" id="ARBA00004370"/>
    </source>
</evidence>
<reference evidence="7" key="1">
    <citation type="submission" date="2018-11" db="EMBL/GenBank/DDBJ databases">
        <authorList>
            <consortium name="Pathogen Informatics"/>
        </authorList>
    </citation>
    <scope>NUCLEOTIDE SEQUENCE</scope>
</reference>
<evidence type="ECO:0000256" key="6">
    <source>
        <dbReference type="RuleBase" id="RU366017"/>
    </source>
</evidence>
<dbReference type="GO" id="GO:0016757">
    <property type="term" value="F:glycosyltransferase activity"/>
    <property type="evidence" value="ECO:0007669"/>
    <property type="project" value="UniProtKB-UniRule"/>
</dbReference>
<evidence type="ECO:0000313" key="7">
    <source>
        <dbReference type="EMBL" id="VEL41359.1"/>
    </source>
</evidence>
<dbReference type="EMBL" id="CAAALY010268965">
    <property type="protein sequence ID" value="VEL41359.1"/>
    <property type="molecule type" value="Genomic_DNA"/>
</dbReference>
<proteinExistence type="inferred from homology"/>
<dbReference type="Proteomes" id="UP000784294">
    <property type="component" value="Unassembled WGS sequence"/>
</dbReference>
<accession>A0A448XP06</accession>
<comment type="similarity">
    <text evidence="2 6">Belongs to the glycosyltransferase 92 family.</text>
</comment>
<evidence type="ECO:0000256" key="2">
    <source>
        <dbReference type="ARBA" id="ARBA00007647"/>
    </source>
</evidence>
<sequence length="319" mass="37396">MPRHQFALCTPFLPTEFKYPVSSLVEWLEVNLEMGFTLITIYLSQPPSKKLWDVLVDFMVYPPTNSEGNQLQLNLVPAYLSPNKSQKNDAQNEWRPPVNLLANDCLYRNMMIARFLVVSDFHELFTPLTNINKNGSLMMRFIDSLHGPRHNIRLNLPGICLPVVMVPVQQSLAPELEFEWRREHIFLLTKALFYLTSQTTDHYQRCLVRPMALVMLNAERIKRLFNQMVLGELIEVDSHQEAELWGLFRLYMRCDEQRDLYDVTSPMQIKEMCPGIVRRQARSIPELLGHANDSEIRRRVEVHLMRIKDRMTDHTTVDK</sequence>